<dbReference type="CDD" id="cd06225">
    <property type="entry name" value="HAMP"/>
    <property type="match status" value="1"/>
</dbReference>
<dbReference type="CDD" id="cd11386">
    <property type="entry name" value="MCP_signal"/>
    <property type="match status" value="1"/>
</dbReference>
<dbReference type="PROSITE" id="PS50111">
    <property type="entry name" value="CHEMOTAXIS_TRANSDUC_2"/>
    <property type="match status" value="1"/>
</dbReference>
<reference evidence="15" key="1">
    <citation type="submission" date="2021-11" db="EMBL/GenBank/DDBJ databases">
        <title>Isoprene-degrading acetogen.</title>
        <authorList>
            <person name="Yang Y."/>
            <person name="Jin H."/>
            <person name="Yan J."/>
        </authorList>
    </citation>
    <scope>NUCLEOTIDE SEQUENCE</scope>
    <source>
        <strain evidence="15">Berkeley</strain>
    </source>
</reference>
<dbReference type="SMART" id="SM00304">
    <property type="entry name" value="HAMP"/>
    <property type="match status" value="2"/>
</dbReference>
<comment type="similarity">
    <text evidence="9">Belongs to the methyl-accepting chemotaxis (MCP) protein family.</text>
</comment>
<dbReference type="Gene3D" id="1.20.120.1530">
    <property type="match status" value="1"/>
</dbReference>
<protein>
    <submittedName>
        <fullName evidence="15">Methyl-accepting chemotaxis protein</fullName>
    </submittedName>
</protein>
<evidence type="ECO:0000313" key="15">
    <source>
        <dbReference type="EMBL" id="UYO62739.1"/>
    </source>
</evidence>
<proteinExistence type="inferred from homology"/>
<dbReference type="InterPro" id="IPR029150">
    <property type="entry name" value="dCache_3"/>
</dbReference>
<feature type="transmembrane region" description="Helical" evidence="12">
    <location>
        <begin position="283"/>
        <end position="303"/>
    </location>
</feature>
<dbReference type="Gene3D" id="3.30.450.20">
    <property type="entry name" value="PAS domain"/>
    <property type="match status" value="2"/>
</dbReference>
<keyword evidence="10" id="KW-0807">Transducer</keyword>
<feature type="transmembrane region" description="Helical" evidence="12">
    <location>
        <begin position="7"/>
        <end position="25"/>
    </location>
</feature>
<evidence type="ECO:0000256" key="1">
    <source>
        <dbReference type="ARBA" id="ARBA00004370"/>
    </source>
</evidence>
<organism evidence="15 16">
    <name type="scientific">Acetobacterium wieringae</name>
    <dbReference type="NCBI Taxonomy" id="52694"/>
    <lineage>
        <taxon>Bacteria</taxon>
        <taxon>Bacillati</taxon>
        <taxon>Bacillota</taxon>
        <taxon>Clostridia</taxon>
        <taxon>Eubacteriales</taxon>
        <taxon>Eubacteriaceae</taxon>
        <taxon>Acetobacterium</taxon>
    </lineage>
</organism>
<keyword evidence="5" id="KW-0547">Nucleotide-binding</keyword>
<feature type="domain" description="HAMP" evidence="14">
    <location>
        <begin position="305"/>
        <end position="357"/>
    </location>
</feature>
<evidence type="ECO:0000256" key="9">
    <source>
        <dbReference type="ARBA" id="ARBA00029447"/>
    </source>
</evidence>
<keyword evidence="4" id="KW-0808">Transferase</keyword>
<evidence type="ECO:0000256" key="11">
    <source>
        <dbReference type="SAM" id="Coils"/>
    </source>
</evidence>
<accession>A0ABY6HFS0</accession>
<evidence type="ECO:0000256" key="7">
    <source>
        <dbReference type="ARBA" id="ARBA00022840"/>
    </source>
</evidence>
<dbReference type="InterPro" id="IPR004090">
    <property type="entry name" value="Chemotax_Me-accpt_rcpt"/>
</dbReference>
<dbReference type="InterPro" id="IPR035965">
    <property type="entry name" value="PAS-like_dom_sf"/>
</dbReference>
<dbReference type="Proteomes" id="UP001163550">
    <property type="component" value="Chromosome"/>
</dbReference>
<feature type="domain" description="Methyl-accepting transducer" evidence="13">
    <location>
        <begin position="676"/>
        <end position="905"/>
    </location>
</feature>
<sequence>MSLSRKLSLIVSIVVLVGVLILAVISNTYTTKLLSEREEEAGLLLGQSVLSALDSEVDAIKIAVEVIANDPETQRLFYERDRKGLLELYSARYDLLKDDIYQFQFHLPDSTSFLRLHSPEKYGDSLYDIRQTVNEANATGQTVMGLEGGVAGYGVRVVVPMFYNGEAIGSVEFGNRFDDTFLTSTQDQFGGEAYFIYLFDTEAGEDGTIPFLAGTQETDNWPLEPAVAESLYNGEIEYIVEEGSSAGVVLIPFTDYSGEVKGYIKVINDRTEVLAQIQQTRTVIYGIAAAIAVIVFILLTLLINQMVRRPLKKISEIAGSVARGDFDIAMEMQSNDEIGVVANAFSETVNVFRGVINDVETISRATMVGDHTKRGNRTQYQGAYAHLISDINDLVDVFVKRLDAIPFPTILMDTDYQIKFINQAGVKAVGTSSEQILSQKCYALLQTDLCDSESCPGRKALAERATVEDEVVLRNANYAIFNTPLEDYEGNLVGQMEILVDQTEIKNAQLVSQQAQLKAEEQAKLIEGQMLEAEKQAEIQKRIADQADEQAKEVQKQVELAKKVSDYQKREVEKLVSNLSRLAVGDLSITIDDVEYDEDTESIAMMYQMINMSLGNSVRAINGYIEEITQTVGQMAEKDFTGEINGLFMGDFMSLKDSINHILEQMNQVLSEIQSASGQVEAGTEQIADASSSLAEGSSEQASSIQEISATITEIASQTKENAVNANKANELSEKARKEAQSGNEQMSEMLAAMDQISESSQGIAKIIKVIDDIAFQTNILALNAAVEAARAGEHGKGFAVVAEEVRTLAAKSAQAAKETTELIESSVETVEEGNKMARITAESLEEIVKGISDAVDIVGLIAQASNEQATAINEINIGVDQIAEVTQKNTATAEESASASQQIASQAQILESLVSDFKLK</sequence>
<evidence type="ECO:0000256" key="4">
    <source>
        <dbReference type="ARBA" id="ARBA00022679"/>
    </source>
</evidence>
<evidence type="ECO:0000256" key="5">
    <source>
        <dbReference type="ARBA" id="ARBA00022741"/>
    </source>
</evidence>
<dbReference type="InterPro" id="IPR051310">
    <property type="entry name" value="MCP_chemotaxis"/>
</dbReference>
<evidence type="ECO:0000259" key="14">
    <source>
        <dbReference type="PROSITE" id="PS50885"/>
    </source>
</evidence>
<evidence type="ECO:0000313" key="16">
    <source>
        <dbReference type="Proteomes" id="UP001163550"/>
    </source>
</evidence>
<evidence type="ECO:0000256" key="6">
    <source>
        <dbReference type="ARBA" id="ARBA00022777"/>
    </source>
</evidence>
<keyword evidence="7" id="KW-0067">ATP-binding</keyword>
<dbReference type="Gene3D" id="1.10.287.950">
    <property type="entry name" value="Methyl-accepting chemotaxis protein"/>
    <property type="match status" value="1"/>
</dbReference>
<dbReference type="InterPro" id="IPR013656">
    <property type="entry name" value="PAS_4"/>
</dbReference>
<dbReference type="InterPro" id="IPR004089">
    <property type="entry name" value="MCPsignal_dom"/>
</dbReference>
<dbReference type="PROSITE" id="PS50885">
    <property type="entry name" value="HAMP"/>
    <property type="match status" value="1"/>
</dbReference>
<evidence type="ECO:0000256" key="8">
    <source>
        <dbReference type="ARBA" id="ARBA00023012"/>
    </source>
</evidence>
<keyword evidence="3" id="KW-0597">Phosphoprotein</keyword>
<keyword evidence="12" id="KW-1133">Transmembrane helix</keyword>
<dbReference type="InterPro" id="IPR029151">
    <property type="entry name" value="Sensor-like_sf"/>
</dbReference>
<evidence type="ECO:0000256" key="3">
    <source>
        <dbReference type="ARBA" id="ARBA00022553"/>
    </source>
</evidence>
<dbReference type="SMART" id="SM00283">
    <property type="entry name" value="MA"/>
    <property type="match status" value="1"/>
</dbReference>
<dbReference type="Pfam" id="PF14827">
    <property type="entry name" value="dCache_3"/>
    <property type="match status" value="1"/>
</dbReference>
<dbReference type="Pfam" id="PF00672">
    <property type="entry name" value="HAMP"/>
    <property type="match status" value="1"/>
</dbReference>
<dbReference type="SUPFAM" id="SSF58104">
    <property type="entry name" value="Methyl-accepting chemotaxis protein (MCP) signaling domain"/>
    <property type="match status" value="2"/>
</dbReference>
<keyword evidence="12" id="KW-0472">Membrane</keyword>
<evidence type="ECO:0000256" key="12">
    <source>
        <dbReference type="SAM" id="Phobius"/>
    </source>
</evidence>
<dbReference type="Pfam" id="PF08448">
    <property type="entry name" value="PAS_4"/>
    <property type="match status" value="1"/>
</dbReference>
<dbReference type="RefSeq" id="WP_228882657.1">
    <property type="nucleotide sequence ID" value="NZ_CABIIK010000051.1"/>
</dbReference>
<dbReference type="InterPro" id="IPR003660">
    <property type="entry name" value="HAMP_dom"/>
</dbReference>
<keyword evidence="12" id="KW-0812">Transmembrane</keyword>
<dbReference type="EMBL" id="CP087994">
    <property type="protein sequence ID" value="UYO62739.1"/>
    <property type="molecule type" value="Genomic_DNA"/>
</dbReference>
<dbReference type="PANTHER" id="PTHR43531:SF14">
    <property type="entry name" value="METHYL-ACCEPTING CHEMOTAXIS PROTEIN I-RELATED"/>
    <property type="match status" value="1"/>
</dbReference>
<dbReference type="SUPFAM" id="SSF103190">
    <property type="entry name" value="Sensory domain-like"/>
    <property type="match status" value="1"/>
</dbReference>
<keyword evidence="6" id="KW-0418">Kinase</keyword>
<evidence type="ECO:0000256" key="10">
    <source>
        <dbReference type="PROSITE-ProRule" id="PRU00284"/>
    </source>
</evidence>
<keyword evidence="8" id="KW-0902">Two-component regulatory system</keyword>
<evidence type="ECO:0000256" key="2">
    <source>
        <dbReference type="ARBA" id="ARBA00022481"/>
    </source>
</evidence>
<dbReference type="PANTHER" id="PTHR43531">
    <property type="entry name" value="PROTEIN ICFG"/>
    <property type="match status" value="1"/>
</dbReference>
<keyword evidence="2" id="KW-0488">Methylation</keyword>
<dbReference type="PRINTS" id="PR00260">
    <property type="entry name" value="CHEMTRNSDUCR"/>
</dbReference>
<gene>
    <name evidence="15" type="ORF">LNN31_18500</name>
</gene>
<comment type="subcellular location">
    <subcellularLocation>
        <location evidence="1">Membrane</location>
    </subcellularLocation>
</comment>
<dbReference type="SUPFAM" id="SSF55785">
    <property type="entry name" value="PYP-like sensor domain (PAS domain)"/>
    <property type="match status" value="1"/>
</dbReference>
<dbReference type="Pfam" id="PF00015">
    <property type="entry name" value="MCPsignal"/>
    <property type="match status" value="1"/>
</dbReference>
<evidence type="ECO:0000259" key="13">
    <source>
        <dbReference type="PROSITE" id="PS50111"/>
    </source>
</evidence>
<feature type="coiled-coil region" evidence="11">
    <location>
        <begin position="500"/>
        <end position="564"/>
    </location>
</feature>
<name>A0ABY6HFS0_9FIRM</name>
<keyword evidence="11" id="KW-0175">Coiled coil</keyword>
<keyword evidence="16" id="KW-1185">Reference proteome</keyword>